<evidence type="ECO:0000256" key="1">
    <source>
        <dbReference type="SAM" id="Phobius"/>
    </source>
</evidence>
<dbReference type="Proteomes" id="UP000589626">
    <property type="component" value="Unassembled WGS sequence"/>
</dbReference>
<protein>
    <recommendedName>
        <fullName evidence="4">DUF4386 family protein</fullName>
    </recommendedName>
</protein>
<feature type="transmembrane region" description="Helical" evidence="1">
    <location>
        <begin position="183"/>
        <end position="204"/>
    </location>
</feature>
<name>A0A7W4Z0S5_9ACTN</name>
<evidence type="ECO:0008006" key="4">
    <source>
        <dbReference type="Google" id="ProtNLM"/>
    </source>
</evidence>
<feature type="transmembrane region" description="Helical" evidence="1">
    <location>
        <begin position="47"/>
        <end position="72"/>
    </location>
</feature>
<keyword evidence="3" id="KW-1185">Reference proteome</keyword>
<organism evidence="2 3">
    <name type="scientific">Nocardioides soli</name>
    <dbReference type="NCBI Taxonomy" id="1036020"/>
    <lineage>
        <taxon>Bacteria</taxon>
        <taxon>Bacillati</taxon>
        <taxon>Actinomycetota</taxon>
        <taxon>Actinomycetes</taxon>
        <taxon>Propionibacteriales</taxon>
        <taxon>Nocardioidaceae</taxon>
        <taxon>Nocardioides</taxon>
    </lineage>
</organism>
<gene>
    <name evidence="2" type="ORF">FHU40_001999</name>
</gene>
<evidence type="ECO:0000313" key="3">
    <source>
        <dbReference type="Proteomes" id="UP000589626"/>
    </source>
</evidence>
<comment type="caution">
    <text evidence="2">The sequence shown here is derived from an EMBL/GenBank/DDBJ whole genome shotgun (WGS) entry which is preliminary data.</text>
</comment>
<dbReference type="EMBL" id="JACHWR010000001">
    <property type="protein sequence ID" value="MBB3042198.1"/>
    <property type="molecule type" value="Genomic_DNA"/>
</dbReference>
<feature type="transmembrane region" description="Helical" evidence="1">
    <location>
        <begin position="127"/>
        <end position="150"/>
    </location>
</feature>
<dbReference type="AlphaFoldDB" id="A0A7W4Z0S5"/>
<sequence>MRTDWLPVSAALLLTGALALALGSILLPSSDGTAETLRVVQQRGGVWMAAAAIYFVASVCLTLGLPAIVTLFEHRGRMLGLVSAVVLELGFIGTAGFAMLMVFFRALVETDTIVDGGLDEVAHNTGLLVFLYAWIVGFLAGELLLGIALLRARTVARWIPFALILHVATVLVSTLLPDWFAKATILLFVAGMAGVAIHVTSPAWRHRLE</sequence>
<dbReference type="RefSeq" id="WP_183592012.1">
    <property type="nucleotide sequence ID" value="NZ_JACHWR010000001.1"/>
</dbReference>
<keyword evidence="1" id="KW-0472">Membrane</keyword>
<proteinExistence type="predicted"/>
<accession>A0A7W4Z0S5</accession>
<keyword evidence="1" id="KW-1133">Transmembrane helix</keyword>
<feature type="transmembrane region" description="Helical" evidence="1">
    <location>
        <begin position="157"/>
        <end position="177"/>
    </location>
</feature>
<feature type="transmembrane region" description="Helical" evidence="1">
    <location>
        <begin position="79"/>
        <end position="107"/>
    </location>
</feature>
<keyword evidence="1" id="KW-0812">Transmembrane</keyword>
<reference evidence="2 3" key="1">
    <citation type="submission" date="2020-08" db="EMBL/GenBank/DDBJ databases">
        <title>Sequencing the genomes of 1000 actinobacteria strains.</title>
        <authorList>
            <person name="Klenk H.-P."/>
        </authorList>
    </citation>
    <scope>NUCLEOTIDE SEQUENCE [LARGE SCALE GENOMIC DNA]</scope>
    <source>
        <strain evidence="2 3">DSM 105498</strain>
    </source>
</reference>
<evidence type="ECO:0000313" key="2">
    <source>
        <dbReference type="EMBL" id="MBB3042198.1"/>
    </source>
</evidence>